<dbReference type="KEGG" id="pmrn:116952477"/>
<proteinExistence type="inferred from homology"/>
<evidence type="ECO:0000256" key="8">
    <source>
        <dbReference type="RuleBase" id="RU367002"/>
    </source>
</evidence>
<evidence type="ECO:0000256" key="3">
    <source>
        <dbReference type="ARBA" id="ARBA00011276"/>
    </source>
</evidence>
<reference evidence="11" key="1">
    <citation type="submission" date="2025-08" db="UniProtKB">
        <authorList>
            <consortium name="RefSeq"/>
        </authorList>
    </citation>
    <scope>IDENTIFICATION</scope>
    <source>
        <tissue evidence="11">Sperm</tissue>
    </source>
</reference>
<keyword evidence="10" id="KW-1185">Reference proteome</keyword>
<dbReference type="GeneID" id="116952477"/>
<comment type="subcellular location">
    <subcellularLocation>
        <location evidence="1">Endoplasmic reticulum membrane</location>
        <topology evidence="1">Multi-pass membrane protein</topology>
    </subcellularLocation>
    <subcellularLocation>
        <location evidence="8">Golgi apparatus membrane</location>
        <topology evidence="8">Multi-pass membrane protein</topology>
    </subcellularLocation>
    <subcellularLocation>
        <location evidence="8">Early endosome membrane</location>
        <topology evidence="8">Multi-pass membrane protein</topology>
    </subcellularLocation>
</comment>
<evidence type="ECO:0000256" key="6">
    <source>
        <dbReference type="ARBA" id="ARBA00022989"/>
    </source>
</evidence>
<keyword evidence="4 8" id="KW-0812">Transmembrane</keyword>
<keyword evidence="8" id="KW-0967">Endosome</keyword>
<keyword evidence="8" id="KW-0460">Magnesium</keyword>
<evidence type="ECO:0000313" key="11">
    <source>
        <dbReference type="RefSeq" id="XP_032827754.1"/>
    </source>
</evidence>
<dbReference type="GO" id="GO:0022890">
    <property type="term" value="F:inorganic cation transmembrane transporter activity"/>
    <property type="evidence" value="ECO:0007669"/>
    <property type="project" value="TreeGrafter"/>
</dbReference>
<comment type="similarity">
    <text evidence="2 8">Belongs to the membrane magnesium transporter (TC 1.A.67) family.</text>
</comment>
<organism evidence="10 11">
    <name type="scientific">Petromyzon marinus</name>
    <name type="common">Sea lamprey</name>
    <dbReference type="NCBI Taxonomy" id="7757"/>
    <lineage>
        <taxon>Eukaryota</taxon>
        <taxon>Metazoa</taxon>
        <taxon>Chordata</taxon>
        <taxon>Craniata</taxon>
        <taxon>Vertebrata</taxon>
        <taxon>Cyclostomata</taxon>
        <taxon>Hyperoartia</taxon>
        <taxon>Petromyzontiformes</taxon>
        <taxon>Petromyzontidae</taxon>
        <taxon>Petromyzon</taxon>
    </lineage>
</organism>
<protein>
    <recommendedName>
        <fullName evidence="8">Membrane magnesium transporter</fullName>
    </recommendedName>
</protein>
<dbReference type="AlphaFoldDB" id="A0AAJ7U133"/>
<feature type="signal peptide" evidence="9">
    <location>
        <begin position="1"/>
        <end position="25"/>
    </location>
</feature>
<dbReference type="PANTHER" id="PTHR21181">
    <property type="match status" value="1"/>
</dbReference>
<dbReference type="PANTHER" id="PTHR21181:SF7">
    <property type="entry name" value="ER MEMBRANE PROTEIN COMPLEX SUBUNIT 5"/>
    <property type="match status" value="1"/>
</dbReference>
<dbReference type="GO" id="GO:0072546">
    <property type="term" value="C:EMC complex"/>
    <property type="evidence" value="ECO:0007669"/>
    <property type="project" value="UniProtKB-UniRule"/>
</dbReference>
<sequence>MAGSSSSKSAWKAMVAFGLLALAHAAFSAAQHRSYTRLTEQENESLPSDIVLQTLLGLLVAVYGVVNIAGEFRDMDATAELKYKTFENMSNRPSFYTFNHRGRALFGQPEGPETVRAAEIPNLQRRLK</sequence>
<keyword evidence="9" id="KW-0732">Signal</keyword>
<evidence type="ECO:0000256" key="4">
    <source>
        <dbReference type="ARBA" id="ARBA00022692"/>
    </source>
</evidence>
<dbReference type="Pfam" id="PF10270">
    <property type="entry name" value="MMgT"/>
    <property type="match status" value="1"/>
</dbReference>
<evidence type="ECO:0000256" key="1">
    <source>
        <dbReference type="ARBA" id="ARBA00004477"/>
    </source>
</evidence>
<feature type="transmembrane region" description="Helical" evidence="8">
    <location>
        <begin position="52"/>
        <end position="70"/>
    </location>
</feature>
<dbReference type="RefSeq" id="XP_032827754.1">
    <property type="nucleotide sequence ID" value="XM_032971863.1"/>
</dbReference>
<evidence type="ECO:0000313" key="10">
    <source>
        <dbReference type="Proteomes" id="UP001318040"/>
    </source>
</evidence>
<keyword evidence="8" id="KW-0813">Transport</keyword>
<keyword evidence="7 8" id="KW-0472">Membrane</keyword>
<comment type="function">
    <text evidence="8">Part of the endoplasmic reticulum membrane protein complex (EMC) that enables the energy-independent insertion into endoplasmic reticulum membranes of newly synthesized membrane proteins. May be involved in Mg(2+) transport.</text>
</comment>
<accession>A0AAJ7U133</accession>
<evidence type="ECO:0000256" key="2">
    <source>
        <dbReference type="ARBA" id="ARBA00006109"/>
    </source>
</evidence>
<keyword evidence="5 8" id="KW-0256">Endoplasmic reticulum</keyword>
<dbReference type="GO" id="GO:0031901">
    <property type="term" value="C:early endosome membrane"/>
    <property type="evidence" value="ECO:0007669"/>
    <property type="project" value="UniProtKB-SubCell"/>
</dbReference>
<feature type="chain" id="PRO_5042601600" description="Membrane magnesium transporter" evidence="9">
    <location>
        <begin position="26"/>
        <end position="128"/>
    </location>
</feature>
<gene>
    <name evidence="11" type="primary">MMGT1</name>
</gene>
<keyword evidence="6 8" id="KW-1133">Transmembrane helix</keyword>
<dbReference type="GO" id="GO:0000139">
    <property type="term" value="C:Golgi membrane"/>
    <property type="evidence" value="ECO:0007669"/>
    <property type="project" value="UniProtKB-SubCell"/>
</dbReference>
<dbReference type="Proteomes" id="UP001318040">
    <property type="component" value="Chromosome 47"/>
</dbReference>
<comment type="caution">
    <text evidence="8">Lacks conserved residue(s) required for the propagation of feature annotation.</text>
</comment>
<dbReference type="GO" id="GO:0005886">
    <property type="term" value="C:plasma membrane"/>
    <property type="evidence" value="ECO:0007669"/>
    <property type="project" value="TreeGrafter"/>
</dbReference>
<evidence type="ECO:0000256" key="9">
    <source>
        <dbReference type="SAM" id="SignalP"/>
    </source>
</evidence>
<dbReference type="InterPro" id="IPR018937">
    <property type="entry name" value="MMgT"/>
</dbReference>
<keyword evidence="8" id="KW-0333">Golgi apparatus</keyword>
<comment type="subunit">
    <text evidence="3">Component of the ER membrane protein complex (EMC).</text>
</comment>
<evidence type="ECO:0000256" key="5">
    <source>
        <dbReference type="ARBA" id="ARBA00022824"/>
    </source>
</evidence>
<evidence type="ECO:0000256" key="7">
    <source>
        <dbReference type="ARBA" id="ARBA00023136"/>
    </source>
</evidence>
<dbReference type="CTD" id="93380"/>
<name>A0AAJ7U133_PETMA</name>